<dbReference type="AlphaFoldDB" id="A0A1X7A6U6"/>
<sequence>MIRTPLRPLARILDARRKGENPDAIERENLRLRHEAMRDRARVRAESRLVMLSVMFFCAFAVVGVRMGVLAATEPAEPRAQAPGAAIVSGRADIVDRKGRILATNMETHSLYAHPQQMIEPARAVDELMKIFPDLDRERLTRDFTGKRKFVWVRKTLSPEQKQAVHDIGEPGLLFGPRDMRLYPNGRLASHILGGTRFGQEGVHSAEVLGSAGLERFLDTELRDPARQGRPVELSLDLTVQAAVERVLAGGMMLMNAKGAAAVLMDVDTGEVVSIASLPDFDPNSRPLPPTQGSAADSPLFNRAVQGVYELGSTFKIFAAAQAIDLGLVHPQTVIDTSPPMKVGGFRIGEFRNKNYGLQTVEEIIVNSSNRGTARLALSIGAKRQQEFLKSLGFFEPTPLEIVEAKGGAPLLPKDWTELSSVTISYGHGLSSSPLHLAAGYAAIANGGYAVKPTLLKQTGPRLGPRVMSSGAAEAAQVMLRKVVTEGTASFGEVPGYHVAGKTGTADKPKERGGGYYTDKVIATFASFFPATDPKYVLILSLDEPVETTGPVPRRTAGWTAVPVAAEMIARVAPLLGLRPDHRAKTGLVLASD</sequence>
<dbReference type="Gene3D" id="3.30.450.330">
    <property type="match status" value="1"/>
</dbReference>
<evidence type="ECO:0000256" key="2">
    <source>
        <dbReference type="ARBA" id="ARBA00022645"/>
    </source>
</evidence>
<keyword evidence="2" id="KW-0645">Protease</keyword>
<keyword evidence="2" id="KW-0121">Carboxypeptidase</keyword>
<keyword evidence="4" id="KW-1133">Transmembrane helix</keyword>
<dbReference type="GO" id="GO:0004180">
    <property type="term" value="F:carboxypeptidase activity"/>
    <property type="evidence" value="ECO:0007669"/>
    <property type="project" value="UniProtKB-KW"/>
</dbReference>
<dbReference type="Gene3D" id="3.40.710.10">
    <property type="entry name" value="DD-peptidase/beta-lactamase superfamily"/>
    <property type="match status" value="1"/>
</dbReference>
<dbReference type="GO" id="GO:0005886">
    <property type="term" value="C:plasma membrane"/>
    <property type="evidence" value="ECO:0007669"/>
    <property type="project" value="TreeGrafter"/>
</dbReference>
<dbReference type="InterPro" id="IPR005311">
    <property type="entry name" value="PBP_dimer"/>
</dbReference>
<dbReference type="InterPro" id="IPR001460">
    <property type="entry name" value="PCN-bd_Tpept"/>
</dbReference>
<dbReference type="SUPFAM" id="SSF56601">
    <property type="entry name" value="beta-lactamase/transpeptidase-like"/>
    <property type="match status" value="1"/>
</dbReference>
<evidence type="ECO:0000313" key="8">
    <source>
        <dbReference type="Proteomes" id="UP000193570"/>
    </source>
</evidence>
<comment type="subcellular location">
    <subcellularLocation>
        <location evidence="1">Membrane</location>
    </subcellularLocation>
</comment>
<feature type="domain" description="Penicillin-binding protein dimerisation" evidence="6">
    <location>
        <begin position="87"/>
        <end position="223"/>
    </location>
</feature>
<accession>A0A1X7A6U6</accession>
<keyword evidence="8" id="KW-1185">Reference proteome</keyword>
<evidence type="ECO:0000259" key="5">
    <source>
        <dbReference type="Pfam" id="PF00905"/>
    </source>
</evidence>
<feature type="domain" description="Penicillin-binding protein transpeptidase" evidence="5">
    <location>
        <begin position="261"/>
        <end position="546"/>
    </location>
</feature>
<dbReference type="Proteomes" id="UP000193570">
    <property type="component" value="Unassembled WGS sequence"/>
</dbReference>
<evidence type="ECO:0000313" key="7">
    <source>
        <dbReference type="EMBL" id="SLN72159.1"/>
    </source>
</evidence>
<dbReference type="EC" id="2.4.1.129" evidence="7"/>
<keyword evidence="4" id="KW-0812">Transmembrane</keyword>
<keyword evidence="2" id="KW-0378">Hydrolase</keyword>
<dbReference type="EMBL" id="FWFK01000008">
    <property type="protein sequence ID" value="SLN72159.1"/>
    <property type="molecule type" value="Genomic_DNA"/>
</dbReference>
<dbReference type="PANTHER" id="PTHR30627:SF1">
    <property type="entry name" value="PEPTIDOGLYCAN D,D-TRANSPEPTIDASE FTSI"/>
    <property type="match status" value="1"/>
</dbReference>
<dbReference type="InterPro" id="IPR012338">
    <property type="entry name" value="Beta-lactam/transpept-like"/>
</dbReference>
<dbReference type="Pfam" id="PF00905">
    <property type="entry name" value="Transpeptidase"/>
    <property type="match status" value="1"/>
</dbReference>
<dbReference type="RefSeq" id="WP_085793460.1">
    <property type="nucleotide sequence ID" value="NZ_FWFK01000008.1"/>
</dbReference>
<gene>
    <name evidence="7" type="primary">ftsI</name>
    <name evidence="7" type="ORF">ROJ8625_03801</name>
</gene>
<dbReference type="PANTHER" id="PTHR30627">
    <property type="entry name" value="PEPTIDOGLYCAN D,D-TRANSPEPTIDASE"/>
    <property type="match status" value="1"/>
</dbReference>
<dbReference type="OrthoDB" id="9789078at2"/>
<dbReference type="InterPro" id="IPR050515">
    <property type="entry name" value="Beta-lactam/transpept"/>
</dbReference>
<reference evidence="7 8" key="1">
    <citation type="submission" date="2017-03" db="EMBL/GenBank/DDBJ databases">
        <authorList>
            <person name="Afonso C.L."/>
            <person name="Miller P.J."/>
            <person name="Scott M.A."/>
            <person name="Spackman E."/>
            <person name="Goraichik I."/>
            <person name="Dimitrov K.M."/>
            <person name="Suarez D.L."/>
            <person name="Swayne D.E."/>
        </authorList>
    </citation>
    <scope>NUCLEOTIDE SEQUENCE [LARGE SCALE GENOMIC DNA]</scope>
    <source>
        <strain evidence="7 8">CECT 8625</strain>
    </source>
</reference>
<dbReference type="Pfam" id="PF03717">
    <property type="entry name" value="PBP_dimer"/>
    <property type="match status" value="1"/>
</dbReference>
<dbReference type="GO" id="GO:0071555">
    <property type="term" value="P:cell wall organization"/>
    <property type="evidence" value="ECO:0007669"/>
    <property type="project" value="TreeGrafter"/>
</dbReference>
<evidence type="ECO:0000256" key="4">
    <source>
        <dbReference type="SAM" id="Phobius"/>
    </source>
</evidence>
<keyword evidence="7" id="KW-0328">Glycosyltransferase</keyword>
<organism evidence="7 8">
    <name type="scientific">Roseivivax jejudonensis</name>
    <dbReference type="NCBI Taxonomy" id="1529041"/>
    <lineage>
        <taxon>Bacteria</taxon>
        <taxon>Pseudomonadati</taxon>
        <taxon>Pseudomonadota</taxon>
        <taxon>Alphaproteobacteria</taxon>
        <taxon>Rhodobacterales</taxon>
        <taxon>Roseobacteraceae</taxon>
        <taxon>Roseivivax</taxon>
    </lineage>
</organism>
<keyword evidence="7" id="KW-0808">Transferase</keyword>
<dbReference type="SUPFAM" id="SSF56519">
    <property type="entry name" value="Penicillin binding protein dimerisation domain"/>
    <property type="match status" value="1"/>
</dbReference>
<evidence type="ECO:0000256" key="3">
    <source>
        <dbReference type="ARBA" id="ARBA00023136"/>
    </source>
</evidence>
<evidence type="ECO:0000259" key="6">
    <source>
        <dbReference type="Pfam" id="PF03717"/>
    </source>
</evidence>
<protein>
    <submittedName>
        <fullName evidence="7">Peptidoglycan synthase FtsI</fullName>
        <ecNumber evidence="7">2.4.1.129</ecNumber>
    </submittedName>
</protein>
<proteinExistence type="predicted"/>
<name>A0A1X7A6U6_9RHOB</name>
<keyword evidence="3 4" id="KW-0472">Membrane</keyword>
<dbReference type="GO" id="GO:0008658">
    <property type="term" value="F:penicillin binding"/>
    <property type="evidence" value="ECO:0007669"/>
    <property type="project" value="InterPro"/>
</dbReference>
<dbReference type="Gene3D" id="3.90.1310.10">
    <property type="entry name" value="Penicillin-binding protein 2a (Domain 2)"/>
    <property type="match status" value="1"/>
</dbReference>
<feature type="transmembrane region" description="Helical" evidence="4">
    <location>
        <begin position="49"/>
        <end position="69"/>
    </location>
</feature>
<dbReference type="InterPro" id="IPR036138">
    <property type="entry name" value="PBP_dimer_sf"/>
</dbReference>
<evidence type="ECO:0000256" key="1">
    <source>
        <dbReference type="ARBA" id="ARBA00004370"/>
    </source>
</evidence>
<dbReference type="GO" id="GO:0016757">
    <property type="term" value="F:glycosyltransferase activity"/>
    <property type="evidence" value="ECO:0007669"/>
    <property type="project" value="UniProtKB-KW"/>
</dbReference>